<proteinExistence type="predicted"/>
<feature type="transmembrane region" description="Helical" evidence="2">
    <location>
        <begin position="112"/>
        <end position="133"/>
    </location>
</feature>
<evidence type="ECO:0000256" key="1">
    <source>
        <dbReference type="SAM" id="MobiDB-lite"/>
    </source>
</evidence>
<evidence type="ECO:0000313" key="3">
    <source>
        <dbReference type="EMBL" id="RLV73803.1"/>
    </source>
</evidence>
<evidence type="ECO:0000256" key="2">
    <source>
        <dbReference type="SAM" id="Phobius"/>
    </source>
</evidence>
<evidence type="ECO:0000313" key="4">
    <source>
        <dbReference type="Proteomes" id="UP000281594"/>
    </source>
</evidence>
<sequence>MRTWTPRQWVVAVAVALTAGAAIGVPTGVVRTPFYTRMTPVLWWNYPVWVASSLLMGLLVATYVHGPLAARTDGPRGRRALLAGVLSAFAVGCPICNKLVVLALGVSGALSYWAPAQPVLAVVSLVLLAHALVRRLRAAAACPVPTSPPRQGSAGLRESAHYDERSPVPEASHSGGEGSDRASAG</sequence>
<feature type="compositionally biased region" description="Basic and acidic residues" evidence="1">
    <location>
        <begin position="158"/>
        <end position="167"/>
    </location>
</feature>
<comment type="caution">
    <text evidence="3">The sequence shown here is derived from an EMBL/GenBank/DDBJ whole genome shotgun (WGS) entry which is preliminary data.</text>
</comment>
<keyword evidence="2" id="KW-0812">Transmembrane</keyword>
<accession>A0A3L8R3T9</accession>
<keyword evidence="2" id="KW-0472">Membrane</keyword>
<gene>
    <name evidence="3" type="ORF">D3C57_131295</name>
</gene>
<reference evidence="3 4" key="1">
    <citation type="journal article" date="2018" name="J. Biol. Chem.">
        <title>Discovery of the actinoplanic acid pathway in Streptomyces rapamycinicus reveals a genetically conserved synergism with rapamycin.</title>
        <authorList>
            <person name="Mrak P."/>
            <person name="Krastel P."/>
            <person name="Pivk Lukancic P."/>
            <person name="Tao J."/>
            <person name="Pistorius D."/>
            <person name="Moore C.M."/>
        </authorList>
    </citation>
    <scope>NUCLEOTIDE SEQUENCE [LARGE SCALE GENOMIC DNA]</scope>
    <source>
        <strain evidence="3 4">NRRL 5491</strain>
    </source>
</reference>
<name>A0A3L8R3T9_STRRN</name>
<dbReference type="STRING" id="1343740.M271_12305"/>
<dbReference type="EMBL" id="QYCY01000002">
    <property type="protein sequence ID" value="RLV73803.1"/>
    <property type="molecule type" value="Genomic_DNA"/>
</dbReference>
<feature type="region of interest" description="Disordered" evidence="1">
    <location>
        <begin position="143"/>
        <end position="185"/>
    </location>
</feature>
<dbReference type="RefSeq" id="WP_121825543.1">
    <property type="nucleotide sequence ID" value="NC_022785.1"/>
</dbReference>
<keyword evidence="2" id="KW-1133">Transmembrane helix</keyword>
<dbReference type="AlphaFoldDB" id="A0A3L8R3T9"/>
<organism evidence="3 4">
    <name type="scientific">Streptomyces rapamycinicus (strain ATCC 29253 / DSM 41530 / NRRL 5491 / AYB-994)</name>
    <name type="common">Streptomyces hygroscopicus (strain ATCC 29253)</name>
    <dbReference type="NCBI Taxonomy" id="1343740"/>
    <lineage>
        <taxon>Bacteria</taxon>
        <taxon>Bacillati</taxon>
        <taxon>Actinomycetota</taxon>
        <taxon>Actinomycetes</taxon>
        <taxon>Kitasatosporales</taxon>
        <taxon>Streptomycetaceae</taxon>
        <taxon>Streptomyces</taxon>
        <taxon>Streptomyces violaceusniger group</taxon>
    </lineage>
</organism>
<dbReference type="Proteomes" id="UP000281594">
    <property type="component" value="Unassembled WGS sequence"/>
</dbReference>
<protein>
    <submittedName>
        <fullName evidence="3">Uncharacterized protein</fullName>
    </submittedName>
</protein>
<feature type="transmembrane region" description="Helical" evidence="2">
    <location>
        <begin position="48"/>
        <end position="68"/>
    </location>
</feature>
<feature type="transmembrane region" description="Helical" evidence="2">
    <location>
        <begin position="80"/>
        <end position="106"/>
    </location>
</feature>